<keyword evidence="11 18" id="KW-0833">Ubl conjugation pathway</keyword>
<keyword evidence="9 17" id="KW-0227">DNA damage</keyword>
<feature type="compositionally biased region" description="Basic and acidic residues" evidence="19">
    <location>
        <begin position="101"/>
        <end position="111"/>
    </location>
</feature>
<evidence type="ECO:0000256" key="1">
    <source>
        <dbReference type="ARBA" id="ARBA00000900"/>
    </source>
</evidence>
<dbReference type="FunFam" id="3.30.40.10:FF:000172">
    <property type="entry name" value="E3 ubiquitin-protein ligase RAD18"/>
    <property type="match status" value="1"/>
</dbReference>
<dbReference type="InterPro" id="IPR004580">
    <property type="entry name" value="Rad18_fungi"/>
</dbReference>
<comment type="subunit">
    <text evidence="18">Interacts with E2 UBC2, forming a complex with ubiquitin ligase activity.</text>
</comment>
<dbReference type="GO" id="GO:0006281">
    <property type="term" value="P:DNA repair"/>
    <property type="evidence" value="ECO:0007669"/>
    <property type="project" value="UniProtKB-KW"/>
</dbReference>
<feature type="compositionally biased region" description="Polar residues" evidence="19">
    <location>
        <begin position="136"/>
        <end position="145"/>
    </location>
</feature>
<organism evidence="23 24">
    <name type="scientific">Myriangium duriaei CBS 260.36</name>
    <dbReference type="NCBI Taxonomy" id="1168546"/>
    <lineage>
        <taxon>Eukaryota</taxon>
        <taxon>Fungi</taxon>
        <taxon>Dikarya</taxon>
        <taxon>Ascomycota</taxon>
        <taxon>Pezizomycotina</taxon>
        <taxon>Dothideomycetes</taxon>
        <taxon>Dothideomycetidae</taxon>
        <taxon>Myriangiales</taxon>
        <taxon>Myriangiaceae</taxon>
        <taxon>Myriangium</taxon>
    </lineage>
</organism>
<feature type="compositionally biased region" description="Acidic residues" evidence="19">
    <location>
        <begin position="148"/>
        <end position="165"/>
    </location>
</feature>
<dbReference type="Pfam" id="PF13923">
    <property type="entry name" value="zf-C3HC4_2"/>
    <property type="match status" value="1"/>
</dbReference>
<feature type="domain" description="RING-type" evidence="20">
    <location>
        <begin position="30"/>
        <end position="68"/>
    </location>
</feature>
<dbReference type="GO" id="GO:0006301">
    <property type="term" value="P:DNA damage tolerance"/>
    <property type="evidence" value="ECO:0007669"/>
    <property type="project" value="InterPro"/>
</dbReference>
<name>A0A9P4J3G5_9PEZI</name>
<evidence type="ECO:0000256" key="10">
    <source>
        <dbReference type="ARBA" id="ARBA00022771"/>
    </source>
</evidence>
<dbReference type="InterPro" id="IPR013083">
    <property type="entry name" value="Znf_RING/FYVE/PHD"/>
</dbReference>
<evidence type="ECO:0000256" key="16">
    <source>
        <dbReference type="PROSITE-ProRule" id="PRU00175"/>
    </source>
</evidence>
<evidence type="ECO:0000313" key="23">
    <source>
        <dbReference type="EMBL" id="KAF2152560.1"/>
    </source>
</evidence>
<keyword evidence="13 18" id="KW-0238">DNA-binding</keyword>
<evidence type="ECO:0000256" key="3">
    <source>
        <dbReference type="ARBA" id="ARBA00004906"/>
    </source>
</evidence>
<keyword evidence="15 18" id="KW-0539">Nucleus</keyword>
<dbReference type="GO" id="GO:0097505">
    <property type="term" value="C:Rad6-Rad18 complex"/>
    <property type="evidence" value="ECO:0007669"/>
    <property type="project" value="TreeGrafter"/>
</dbReference>
<evidence type="ECO:0000256" key="7">
    <source>
        <dbReference type="ARBA" id="ARBA00022679"/>
    </source>
</evidence>
<keyword evidence="8 18" id="KW-0479">Metal-binding</keyword>
<accession>A0A9P4J3G5</accession>
<keyword evidence="7 18" id="KW-0808">Transferase</keyword>
<dbReference type="GO" id="GO:0061630">
    <property type="term" value="F:ubiquitin protein ligase activity"/>
    <property type="evidence" value="ECO:0007669"/>
    <property type="project" value="UniProtKB-UniRule"/>
</dbReference>
<dbReference type="SUPFAM" id="SSF57850">
    <property type="entry name" value="RING/U-box"/>
    <property type="match status" value="1"/>
</dbReference>
<dbReference type="GO" id="GO:0006513">
    <property type="term" value="P:protein monoubiquitination"/>
    <property type="evidence" value="ECO:0007669"/>
    <property type="project" value="InterPro"/>
</dbReference>
<dbReference type="EC" id="2.3.2.27" evidence="5 18"/>
<evidence type="ECO:0000256" key="12">
    <source>
        <dbReference type="ARBA" id="ARBA00022833"/>
    </source>
</evidence>
<dbReference type="AlphaFoldDB" id="A0A9P4J3G5"/>
<dbReference type="PROSITE" id="PS00518">
    <property type="entry name" value="ZF_RING_1"/>
    <property type="match status" value="1"/>
</dbReference>
<evidence type="ECO:0000256" key="4">
    <source>
        <dbReference type="ARBA" id="ARBA00009506"/>
    </source>
</evidence>
<feature type="region of interest" description="Disordered" evidence="19">
    <location>
        <begin position="324"/>
        <end position="408"/>
    </location>
</feature>
<evidence type="ECO:0000256" key="17">
    <source>
        <dbReference type="PROSITE-ProRule" id="PRU01256"/>
    </source>
</evidence>
<evidence type="ECO:0000259" key="20">
    <source>
        <dbReference type="PROSITE" id="PS50089"/>
    </source>
</evidence>
<evidence type="ECO:0000256" key="18">
    <source>
        <dbReference type="RuleBase" id="RU368093"/>
    </source>
</evidence>
<gene>
    <name evidence="23" type="ORF">K461DRAFT_149251</name>
</gene>
<dbReference type="PANTHER" id="PTHR14134:SF2">
    <property type="entry name" value="E3 UBIQUITIN-PROTEIN LIGASE RAD18"/>
    <property type="match status" value="1"/>
</dbReference>
<feature type="region of interest" description="Disordered" evidence="19">
    <location>
        <begin position="100"/>
        <end position="168"/>
    </location>
</feature>
<sequence length="408" mass="45042">MDGAYTVTDPTDWLPTSLPKFSSLENSLRCQVCKDFFNNPVITSCSHTFCSLCIRRCLSAEGKCPACRAGDQASKLRRNWAIEEVVATFISTRPDALRIATADKDEREERPTKRRRVQREEVAESTGRQTRRSARNAATPSSTPVETIDVDDDDDDADYDPEPDDGLVSCPMCSARMKEEAVFPHLDRCDGSKPKPKPVAKIVPVAAQRTTAQQERLPELNYSLLGDGQMRKKLKELGIPAVGAKALMVRRHTEWVNLWNANCDAARPKSKRELLHELDIWERAQGAGLKEGGGGIMKKDFDAEGWKRNNKEDFGRLIQEARERAKRKATETGKKEEEEKVNGVEKEGTEDVNGVSAQSGQGESLFAKAVESTHQGPGSGSPPKKVPMFQMPAQPVADVEMGQGTAGD</sequence>
<dbReference type="OrthoDB" id="9049620at2759"/>
<proteinExistence type="inferred from homology"/>
<keyword evidence="12 18" id="KW-0862">Zinc</keyword>
<comment type="catalytic activity">
    <reaction evidence="1 18">
        <text>S-ubiquitinyl-[E2 ubiquitin-conjugating enzyme]-L-cysteine + [acceptor protein]-L-lysine = [E2 ubiquitin-conjugating enzyme]-L-cysteine + N(6)-ubiquitinyl-[acceptor protein]-L-lysine.</text>
        <dbReference type="EC" id="2.3.2.27"/>
    </reaction>
</comment>
<dbReference type="Proteomes" id="UP000799439">
    <property type="component" value="Unassembled WGS sequence"/>
</dbReference>
<evidence type="ECO:0000259" key="22">
    <source>
        <dbReference type="PROSITE" id="PS51908"/>
    </source>
</evidence>
<dbReference type="PROSITE" id="PS50089">
    <property type="entry name" value="ZF_RING_2"/>
    <property type="match status" value="1"/>
</dbReference>
<feature type="domain" description="UBZ4-type" evidence="22">
    <location>
        <begin position="167"/>
        <end position="194"/>
    </location>
</feature>
<evidence type="ECO:0000256" key="19">
    <source>
        <dbReference type="SAM" id="MobiDB-lite"/>
    </source>
</evidence>
<protein>
    <recommendedName>
        <fullName evidence="6 18">Postreplication repair E3 ubiquitin-protein ligase RAD18</fullName>
        <ecNumber evidence="5 18">2.3.2.27</ecNumber>
    </recommendedName>
    <alternativeName>
        <fullName evidence="18">RING-type E3 ubiquitin transferase RAD18</fullName>
    </alternativeName>
</protein>
<dbReference type="GO" id="GO:0008270">
    <property type="term" value="F:zinc ion binding"/>
    <property type="evidence" value="ECO:0007669"/>
    <property type="project" value="UniProtKB-KW"/>
</dbReference>
<dbReference type="Gene3D" id="3.30.40.10">
    <property type="entry name" value="Zinc/RING finger domain, C3HC4 (zinc finger)"/>
    <property type="match status" value="1"/>
</dbReference>
<dbReference type="PROSITE" id="PS51908">
    <property type="entry name" value="ZF_UBZ4"/>
    <property type="match status" value="1"/>
</dbReference>
<dbReference type="GO" id="GO:0005634">
    <property type="term" value="C:nucleus"/>
    <property type="evidence" value="ECO:0007669"/>
    <property type="project" value="UniProtKB-SubCell"/>
</dbReference>
<evidence type="ECO:0000256" key="5">
    <source>
        <dbReference type="ARBA" id="ARBA00012483"/>
    </source>
</evidence>
<dbReference type="InterPro" id="IPR006642">
    <property type="entry name" value="Rad18_UBZ4"/>
</dbReference>
<dbReference type="SMART" id="SM00184">
    <property type="entry name" value="RING"/>
    <property type="match status" value="1"/>
</dbReference>
<feature type="domain" description="SAP" evidence="21">
    <location>
        <begin position="222"/>
        <end position="256"/>
    </location>
</feature>
<comment type="similarity">
    <text evidence="4 18">Belongs to the RAD18 family.</text>
</comment>
<comment type="caution">
    <text evidence="23">The sequence shown here is derived from an EMBL/GenBank/DDBJ whole genome shotgun (WGS) entry which is preliminary data.</text>
</comment>
<dbReference type="InterPro" id="IPR039577">
    <property type="entry name" value="Rad18"/>
</dbReference>
<evidence type="ECO:0000256" key="13">
    <source>
        <dbReference type="ARBA" id="ARBA00023125"/>
    </source>
</evidence>
<dbReference type="EMBL" id="ML996086">
    <property type="protein sequence ID" value="KAF2152560.1"/>
    <property type="molecule type" value="Genomic_DNA"/>
</dbReference>
<evidence type="ECO:0000256" key="15">
    <source>
        <dbReference type="ARBA" id="ARBA00023242"/>
    </source>
</evidence>
<keyword evidence="10 16" id="KW-0863">Zinc-finger</keyword>
<reference evidence="23" key="1">
    <citation type="journal article" date="2020" name="Stud. Mycol.">
        <title>101 Dothideomycetes genomes: a test case for predicting lifestyles and emergence of pathogens.</title>
        <authorList>
            <person name="Haridas S."/>
            <person name="Albert R."/>
            <person name="Binder M."/>
            <person name="Bloem J."/>
            <person name="Labutti K."/>
            <person name="Salamov A."/>
            <person name="Andreopoulos B."/>
            <person name="Baker S."/>
            <person name="Barry K."/>
            <person name="Bills G."/>
            <person name="Bluhm B."/>
            <person name="Cannon C."/>
            <person name="Castanera R."/>
            <person name="Culley D."/>
            <person name="Daum C."/>
            <person name="Ezra D."/>
            <person name="Gonzalez J."/>
            <person name="Henrissat B."/>
            <person name="Kuo A."/>
            <person name="Liang C."/>
            <person name="Lipzen A."/>
            <person name="Lutzoni F."/>
            <person name="Magnuson J."/>
            <person name="Mondo S."/>
            <person name="Nolan M."/>
            <person name="Ohm R."/>
            <person name="Pangilinan J."/>
            <person name="Park H.-J."/>
            <person name="Ramirez L."/>
            <person name="Alfaro M."/>
            <person name="Sun H."/>
            <person name="Tritt A."/>
            <person name="Yoshinaga Y."/>
            <person name="Zwiers L.-H."/>
            <person name="Turgeon B."/>
            <person name="Goodwin S."/>
            <person name="Spatafora J."/>
            <person name="Crous P."/>
            <person name="Grigoriev I."/>
        </authorList>
    </citation>
    <scope>NUCLEOTIDE SEQUENCE</scope>
    <source>
        <strain evidence="23">CBS 260.36</strain>
    </source>
</reference>
<dbReference type="InterPro" id="IPR003034">
    <property type="entry name" value="SAP_dom"/>
</dbReference>
<evidence type="ECO:0000256" key="6">
    <source>
        <dbReference type="ARBA" id="ARBA00015551"/>
    </source>
</evidence>
<dbReference type="GO" id="GO:0003697">
    <property type="term" value="F:single-stranded DNA binding"/>
    <property type="evidence" value="ECO:0007669"/>
    <property type="project" value="UniProtKB-UniRule"/>
</dbReference>
<evidence type="ECO:0000256" key="2">
    <source>
        <dbReference type="ARBA" id="ARBA00004123"/>
    </source>
</evidence>
<evidence type="ECO:0000256" key="11">
    <source>
        <dbReference type="ARBA" id="ARBA00022786"/>
    </source>
</evidence>
<keyword evidence="24" id="KW-1185">Reference proteome</keyword>
<evidence type="ECO:0000256" key="9">
    <source>
        <dbReference type="ARBA" id="ARBA00022763"/>
    </source>
</evidence>
<dbReference type="InterPro" id="IPR001841">
    <property type="entry name" value="Znf_RING"/>
</dbReference>
<comment type="pathway">
    <text evidence="3 18">Protein modification; protein ubiquitination.</text>
</comment>
<evidence type="ECO:0000256" key="8">
    <source>
        <dbReference type="ARBA" id="ARBA00022723"/>
    </source>
</evidence>
<dbReference type="PANTHER" id="PTHR14134">
    <property type="entry name" value="E3 UBIQUITIN-PROTEIN LIGASE RAD18"/>
    <property type="match status" value="1"/>
</dbReference>
<feature type="compositionally biased region" description="Basic and acidic residues" evidence="19">
    <location>
        <begin position="324"/>
        <end position="349"/>
    </location>
</feature>
<evidence type="ECO:0000313" key="24">
    <source>
        <dbReference type="Proteomes" id="UP000799439"/>
    </source>
</evidence>
<dbReference type="NCBIfam" id="TIGR00599">
    <property type="entry name" value="rad18"/>
    <property type="match status" value="1"/>
</dbReference>
<evidence type="ECO:0000256" key="14">
    <source>
        <dbReference type="ARBA" id="ARBA00023204"/>
    </source>
</evidence>
<comment type="function">
    <text evidence="18">E3 RING-finger protein, member of the UBC2/RAD6 epistasis group. Associates to the E2 ubiquitin conjugating enzyme UBC2/RAD6 to form the UBC2-RAD18 ubiquitin ligase complex involved in postreplicative repair (PRR) of damaged DNA.</text>
</comment>
<comment type="subcellular location">
    <subcellularLocation>
        <location evidence="2 18">Nucleus</location>
    </subcellularLocation>
</comment>
<dbReference type="PROSITE" id="PS50800">
    <property type="entry name" value="SAP"/>
    <property type="match status" value="1"/>
</dbReference>
<dbReference type="InterPro" id="IPR017907">
    <property type="entry name" value="Znf_RING_CS"/>
</dbReference>
<dbReference type="SMART" id="SM00734">
    <property type="entry name" value="ZnF_Rad18"/>
    <property type="match status" value="1"/>
</dbReference>
<evidence type="ECO:0000259" key="21">
    <source>
        <dbReference type="PROSITE" id="PS50800"/>
    </source>
</evidence>
<keyword evidence="14 17" id="KW-0234">DNA repair</keyword>